<evidence type="ECO:0000256" key="1">
    <source>
        <dbReference type="SAM" id="Phobius"/>
    </source>
</evidence>
<organism evidence="2 3">
    <name type="scientific">Pseudomonas mandelii JR-1</name>
    <dbReference type="NCBI Taxonomy" id="1147786"/>
    <lineage>
        <taxon>Bacteria</taxon>
        <taxon>Pseudomonadati</taxon>
        <taxon>Pseudomonadota</taxon>
        <taxon>Gammaproteobacteria</taxon>
        <taxon>Pseudomonadales</taxon>
        <taxon>Pseudomonadaceae</taxon>
        <taxon>Pseudomonas</taxon>
    </lineage>
</organism>
<proteinExistence type="predicted"/>
<keyword evidence="1" id="KW-0812">Transmembrane</keyword>
<dbReference type="KEGG" id="pman:OU5_5223"/>
<dbReference type="PANTHER" id="PTHR38598">
    <property type="entry name" value="INNER MEMBRANE PROTEIN YJCH"/>
    <property type="match status" value="1"/>
</dbReference>
<dbReference type="OrthoDB" id="5297034at2"/>
<evidence type="ECO:0008006" key="4">
    <source>
        <dbReference type="Google" id="ProtNLM"/>
    </source>
</evidence>
<gene>
    <name evidence="2" type="ORF">OU5_5223</name>
</gene>
<dbReference type="HOGENOM" id="CLU_123372_2_1_6"/>
<feature type="transmembrane region" description="Helical" evidence="1">
    <location>
        <begin position="25"/>
        <end position="46"/>
    </location>
</feature>
<accession>A0A024EHP1</accession>
<protein>
    <recommendedName>
        <fullName evidence="4">DUF485 domain-containing protein</fullName>
    </recommendedName>
</protein>
<dbReference type="InterPro" id="IPR052959">
    <property type="entry name" value="Inner_membrane_assoc"/>
</dbReference>
<dbReference type="InterPro" id="IPR007436">
    <property type="entry name" value="DUF485"/>
</dbReference>
<feature type="transmembrane region" description="Helical" evidence="1">
    <location>
        <begin position="61"/>
        <end position="83"/>
    </location>
</feature>
<dbReference type="GO" id="GO:0005886">
    <property type="term" value="C:plasma membrane"/>
    <property type="evidence" value="ECO:0007669"/>
    <property type="project" value="TreeGrafter"/>
</dbReference>
<reference evidence="2 3" key="1">
    <citation type="journal article" date="2012" name="J. Bacteriol.">
        <title>Genome sequence of cold-adapted Pseudomonas mandelii strain JR-1.</title>
        <authorList>
            <person name="Jang S.H."/>
            <person name="Kim J."/>
            <person name="Kim J."/>
            <person name="Hong S."/>
            <person name="Lee C."/>
        </authorList>
    </citation>
    <scope>NUCLEOTIDE SEQUENCE [LARGE SCALE GENOMIC DNA]</scope>
    <source>
        <strain evidence="2 3">JR-1</strain>
    </source>
</reference>
<evidence type="ECO:0000313" key="2">
    <source>
        <dbReference type="EMBL" id="AHZ72302.1"/>
    </source>
</evidence>
<dbReference type="Pfam" id="PF04341">
    <property type="entry name" value="DUF485"/>
    <property type="match status" value="1"/>
</dbReference>
<dbReference type="RefSeq" id="WP_010456859.1">
    <property type="nucleotide sequence ID" value="NZ_CP005960.1"/>
</dbReference>
<dbReference type="AlphaFoldDB" id="A0A024EHP1"/>
<dbReference type="GeneID" id="46431041"/>
<keyword evidence="1" id="KW-0472">Membrane</keyword>
<keyword evidence="1" id="KW-1133">Transmembrane helix</keyword>
<dbReference type="Proteomes" id="UP000026913">
    <property type="component" value="Chromosome"/>
</dbReference>
<evidence type="ECO:0000313" key="3">
    <source>
        <dbReference type="Proteomes" id="UP000026913"/>
    </source>
</evidence>
<name>A0A024EHP1_9PSED</name>
<dbReference type="PANTHER" id="PTHR38598:SF1">
    <property type="entry name" value="INNER MEMBRANE PROTEIN YJCH"/>
    <property type="match status" value="1"/>
</dbReference>
<dbReference type="EMBL" id="CP005960">
    <property type="protein sequence ID" value="AHZ72302.1"/>
    <property type="molecule type" value="Genomic_DNA"/>
</dbReference>
<sequence>MNDSIYLSIQNSPRFKELVSKRERFAWILSAIMLGLYSGFILLIAYGPHILGAKISPDSSITWGIPIGVGLILSAFILTAIYVRRANGEFDDLNNLILKEAQQ</sequence>